<accession>A0ABY3X185</accession>
<dbReference type="SMART" id="SM00926">
    <property type="entry name" value="Molybdop_Fe4S4"/>
    <property type="match status" value="1"/>
</dbReference>
<keyword evidence="12" id="KW-1185">Reference proteome</keyword>
<evidence type="ECO:0000256" key="4">
    <source>
        <dbReference type="ARBA" id="ARBA00022723"/>
    </source>
</evidence>
<feature type="domain" description="4Fe-4S Mo/W bis-MGD-type" evidence="10">
    <location>
        <begin position="125"/>
        <end position="209"/>
    </location>
</feature>
<keyword evidence="5" id="KW-0732">Signal</keyword>
<keyword evidence="7" id="KW-0408">Iron</keyword>
<dbReference type="PANTHER" id="PTHR43742">
    <property type="entry name" value="TRIMETHYLAMINE-N-OXIDE REDUCTASE"/>
    <property type="match status" value="1"/>
</dbReference>
<dbReference type="RefSeq" id="WP_242150609.1">
    <property type="nucleotide sequence ID" value="NZ_CP093379.1"/>
</dbReference>
<evidence type="ECO:0000313" key="11">
    <source>
        <dbReference type="EMBL" id="UNM96643.1"/>
    </source>
</evidence>
<keyword evidence="3" id="KW-0500">Molybdenum</keyword>
<evidence type="ECO:0000256" key="5">
    <source>
        <dbReference type="ARBA" id="ARBA00022729"/>
    </source>
</evidence>
<evidence type="ECO:0000256" key="8">
    <source>
        <dbReference type="ARBA" id="ARBA00023014"/>
    </source>
</evidence>
<keyword evidence="2" id="KW-0004">4Fe-4S</keyword>
<dbReference type="Proteomes" id="UP000829542">
    <property type="component" value="Chromosome"/>
</dbReference>
<dbReference type="CDD" id="cd02758">
    <property type="entry name" value="MopB_Tetrathionate-Ra"/>
    <property type="match status" value="1"/>
</dbReference>
<dbReference type="PROSITE" id="PS51669">
    <property type="entry name" value="4FE4S_MOW_BIS_MGD"/>
    <property type="match status" value="1"/>
</dbReference>
<keyword evidence="8" id="KW-0411">Iron-sulfur</keyword>
<feature type="compositionally biased region" description="Low complexity" evidence="9">
    <location>
        <begin position="36"/>
        <end position="48"/>
    </location>
</feature>
<feature type="compositionally biased region" description="Basic and acidic residues" evidence="9">
    <location>
        <begin position="16"/>
        <end position="31"/>
    </location>
</feature>
<evidence type="ECO:0000256" key="6">
    <source>
        <dbReference type="ARBA" id="ARBA00023002"/>
    </source>
</evidence>
<dbReference type="InterPro" id="IPR050612">
    <property type="entry name" value="Prok_Mopterin_Oxidored"/>
</dbReference>
<dbReference type="InterPro" id="IPR041929">
    <property type="entry name" value="Tetrathionate-R_A_N"/>
</dbReference>
<dbReference type="Pfam" id="PF00384">
    <property type="entry name" value="Molybdopterin"/>
    <property type="match status" value="1"/>
</dbReference>
<dbReference type="Pfam" id="PF01568">
    <property type="entry name" value="Molydop_binding"/>
    <property type="match status" value="1"/>
</dbReference>
<sequence>MDHNSKSELPNNLKNASDDKRENHMSDEKLKNSNLQATENNVEQNEVNETAEETARRKRRNVVKGVAAAGGLAAFAVGYSNTAKNMVTGLIKGTSDKPTENAIFGNALAVEGQIENGQWVQNSAQAMSNTQCFGCWTVCGIRVRVDKEKNEVIRVAGNPYHPLSSEEQYRYDMPISEAWTKLGGDGGLYDRSTACARGSQMGESVASPYRVLSPLKRVGKRGEGKWKRISFEQLIEEVVNGGNLFGEGHVDGLKDIRDLDTLIDPKNPEFGVKANQLLVSNAGNEGREPLVRRFTNNAFGSRNFTAHGAYCGLAYRLGSGAVMNDMNSNAHAKPDLENIEFAVFMGTSPAQSGNPFKRQGRLLAKARTKDAADFSYAVVAPNLPMTNTLATQNNTWISILPGTDSAMSMAMIRYIIDNKRYNDNYLTVPGKAGMAAAKAVSHSNATHLVIIEEESPLYGQFLRLADIEGGERAESPILTLNAATGELSDVDTALRGELLHEGRVTLADGSSVGVATSFTMLKRSADRYSIEEYSKVCGVPVETIEGLARKFTSHGHKAAIITHGGMMSGNGFYNTWSLLALNVLIGNMNYTGGMHVNGGKYAEFGPGPRYDFTKFDGMVQPKGIMIGRAKRPYESSTEYKEKKARGENPYPASRPWYPFAGGQATEMLISALNADPYPLKAWISNMTNPVYGITGFRQLLLDKLADPKVLPLFVAIDAFINETTAMADYIVPDTHNFESWGFGGAWAGVPFKTSTARWPIVEPRVDKDAQGQPISMESFFIAVSKKMGLPGFGDNAIKDFEGKNFPIHKAEDFYLKAAANMAFDGAPVPESTREELELTGVKRIKGALESVLKPEEQMRVAYIFARGGRFADYDTGWDGDEMVRKWAPTLQLWNENVGVHRHFANGERYSGTPTYHPPRFADGSSVFERFPKEEWPLSLTSFKSNIVSSTSGSTLRLRMIKPTNFVAISDVDAKKFNIENGDMVRIESPNGAQEAQIMVLDGVKPGVLAIEHGYGRRDVGARAHIIDGKEMEFSAHVGSGLNLNDLAISDPSRPIPAPWLDWVTGAAVRQGIPARIVKI</sequence>
<proteinExistence type="inferred from homology"/>
<dbReference type="InterPro" id="IPR037946">
    <property type="entry name" value="MopB_CT_Tetrathionate"/>
</dbReference>
<evidence type="ECO:0000256" key="3">
    <source>
        <dbReference type="ARBA" id="ARBA00022505"/>
    </source>
</evidence>
<evidence type="ECO:0000256" key="9">
    <source>
        <dbReference type="SAM" id="MobiDB-lite"/>
    </source>
</evidence>
<evidence type="ECO:0000256" key="1">
    <source>
        <dbReference type="ARBA" id="ARBA00010312"/>
    </source>
</evidence>
<dbReference type="InterPro" id="IPR006963">
    <property type="entry name" value="Mopterin_OxRdtase_4Fe-4S_dom"/>
</dbReference>
<keyword evidence="4" id="KW-0479">Metal-binding</keyword>
<dbReference type="CDD" id="cd02780">
    <property type="entry name" value="MopB_CT_Tetrathionate_Arsenate-R"/>
    <property type="match status" value="1"/>
</dbReference>
<name>A0ABY3X185_9GAMM</name>
<evidence type="ECO:0000256" key="2">
    <source>
        <dbReference type="ARBA" id="ARBA00022485"/>
    </source>
</evidence>
<dbReference type="InterPro" id="IPR006657">
    <property type="entry name" value="MoPterin_dinucl-bd_dom"/>
</dbReference>
<gene>
    <name evidence="11" type="primary">ttrA</name>
    <name evidence="11" type="ORF">MMG00_01905</name>
</gene>
<evidence type="ECO:0000313" key="12">
    <source>
        <dbReference type="Proteomes" id="UP000829542"/>
    </source>
</evidence>
<comment type="similarity">
    <text evidence="1">Belongs to the prokaryotic molybdopterin-containing oxidoreductase family.</text>
</comment>
<evidence type="ECO:0000259" key="10">
    <source>
        <dbReference type="PROSITE" id="PS51669"/>
    </source>
</evidence>
<protein>
    <submittedName>
        <fullName evidence="11">Tetrathionate reductase subunit TtrA</fullName>
    </submittedName>
</protein>
<reference evidence="11 12" key="1">
    <citation type="submission" date="2022-03" db="EMBL/GenBank/DDBJ databases">
        <title>Ignatzschineria rhizosphaerae HR5S32.</title>
        <authorList>
            <person name="Sun J.Q."/>
            <person name="Feng J.Y."/>
        </authorList>
    </citation>
    <scope>NUCLEOTIDE SEQUENCE [LARGE SCALE GENOMIC DNA]</scope>
    <source>
        <strain evidence="11 12">HR5S32</strain>
    </source>
</reference>
<feature type="region of interest" description="Disordered" evidence="9">
    <location>
        <begin position="1"/>
        <end position="59"/>
    </location>
</feature>
<keyword evidence="6" id="KW-0560">Oxidoreductase</keyword>
<organism evidence="11 12">
    <name type="scientific">Ignatzschineria rhizosphaerae</name>
    <dbReference type="NCBI Taxonomy" id="2923279"/>
    <lineage>
        <taxon>Bacteria</taxon>
        <taxon>Pseudomonadati</taxon>
        <taxon>Pseudomonadota</taxon>
        <taxon>Gammaproteobacteria</taxon>
        <taxon>Cardiobacteriales</taxon>
        <taxon>Ignatzschineriaceae</taxon>
        <taxon>Ignatzschineria</taxon>
    </lineage>
</organism>
<dbReference type="EMBL" id="CP093379">
    <property type="protein sequence ID" value="UNM96643.1"/>
    <property type="molecule type" value="Genomic_DNA"/>
</dbReference>
<dbReference type="PANTHER" id="PTHR43742:SF9">
    <property type="entry name" value="TETRATHIONATE REDUCTASE SUBUNIT A"/>
    <property type="match status" value="1"/>
</dbReference>
<dbReference type="InterPro" id="IPR006656">
    <property type="entry name" value="Mopterin_OxRdtase"/>
</dbReference>
<evidence type="ECO:0000256" key="7">
    <source>
        <dbReference type="ARBA" id="ARBA00023004"/>
    </source>
</evidence>